<accession>A0A419V8N9</accession>
<proteinExistence type="predicted"/>
<reference evidence="1 2" key="1">
    <citation type="submission" date="2018-09" db="EMBL/GenBank/DDBJ databases">
        <title>Genomic Encyclopedia of Archaeal and Bacterial Type Strains, Phase II (KMG-II): from individual species to whole genera.</title>
        <authorList>
            <person name="Goeker M."/>
        </authorList>
    </citation>
    <scope>NUCLEOTIDE SEQUENCE [LARGE SCALE GENOMIC DNA]</scope>
    <source>
        <strain evidence="1 2">DSM 17008</strain>
    </source>
</reference>
<keyword evidence="2" id="KW-1185">Reference proteome</keyword>
<sequence>MFGLDKNKNADGVINCSFPFVKPKAKKEMDGQVRVNYVPVEVRAGRDYTIDQESDLEVYFLEDDDQKSIESMIEVLSTCVYNSLIKQMYMEGEIPSQDRIKFFEKHTDNSIDTKKVVNEIKMSWNESEQCYGPKGEVEKTVREDMV</sequence>
<evidence type="ECO:0000313" key="1">
    <source>
        <dbReference type="EMBL" id="RKD76476.1"/>
    </source>
</evidence>
<gene>
    <name evidence="1" type="ORF">ATL39_0695</name>
</gene>
<organism evidence="1 2">
    <name type="scientific">Sinobaca qinghaiensis</name>
    <dbReference type="NCBI Taxonomy" id="342944"/>
    <lineage>
        <taxon>Bacteria</taxon>
        <taxon>Bacillati</taxon>
        <taxon>Bacillota</taxon>
        <taxon>Bacilli</taxon>
        <taxon>Bacillales</taxon>
        <taxon>Sporolactobacillaceae</taxon>
        <taxon>Sinobaca</taxon>
    </lineage>
</organism>
<dbReference type="RefSeq" id="WP_120191874.1">
    <property type="nucleotide sequence ID" value="NZ_RAPK01000006.1"/>
</dbReference>
<dbReference type="EMBL" id="RAPK01000006">
    <property type="protein sequence ID" value="RKD76476.1"/>
    <property type="molecule type" value="Genomic_DNA"/>
</dbReference>
<dbReference type="AlphaFoldDB" id="A0A419V8N9"/>
<comment type="caution">
    <text evidence="1">The sequence shown here is derived from an EMBL/GenBank/DDBJ whole genome shotgun (WGS) entry which is preliminary data.</text>
</comment>
<name>A0A419V8N9_9BACL</name>
<dbReference type="Proteomes" id="UP000285120">
    <property type="component" value="Unassembled WGS sequence"/>
</dbReference>
<protein>
    <submittedName>
        <fullName evidence="1">Uncharacterized protein</fullName>
    </submittedName>
</protein>
<evidence type="ECO:0000313" key="2">
    <source>
        <dbReference type="Proteomes" id="UP000285120"/>
    </source>
</evidence>